<dbReference type="PANTHER" id="PTHR36572:SF2">
    <property type="entry name" value="DNA DAMAGE-INDUCIBLE PROTEIN I"/>
    <property type="match status" value="1"/>
</dbReference>
<dbReference type="GeneID" id="97763975"/>
<sequence>MRVEITVAKTVKLPAGAIDALTNELSHRIQAQYPDTSVLVRYAGSNNLSVFGGSKDDKEKITEILQETWESADDWFFSGLDTD</sequence>
<evidence type="ECO:0000313" key="1">
    <source>
        <dbReference type="EMBL" id="SEA13352.1"/>
    </source>
</evidence>
<gene>
    <name evidence="1" type="ORF">SAMN02982996_01063</name>
</gene>
<dbReference type="Proteomes" id="UP000187280">
    <property type="component" value="Unassembled WGS sequence"/>
</dbReference>
<protein>
    <submittedName>
        <fullName evidence="1">DNA-damage-inducible protein I</fullName>
    </submittedName>
</protein>
<dbReference type="STRING" id="71657.SAMN02982996_01063"/>
<dbReference type="InterPro" id="IPR036687">
    <property type="entry name" value="DinI-like_sf"/>
</dbReference>
<dbReference type="Pfam" id="PF06183">
    <property type="entry name" value="DinI"/>
    <property type="match status" value="1"/>
</dbReference>
<dbReference type="SUPFAM" id="SSF54857">
    <property type="entry name" value="DNA damage-inducible protein DinI"/>
    <property type="match status" value="1"/>
</dbReference>
<dbReference type="InterPro" id="IPR010391">
    <property type="entry name" value="DNA_damage-inducible_DinI-like"/>
</dbReference>
<dbReference type="AlphaFoldDB" id="A0A1H3YQQ3"/>
<reference evidence="1 2" key="1">
    <citation type="submission" date="2016-10" db="EMBL/GenBank/DDBJ databases">
        <authorList>
            <person name="de Groot N.N."/>
        </authorList>
    </citation>
    <scope>NUCLEOTIDE SEQUENCE [LARGE SCALE GENOMIC DNA]</scope>
    <source>
        <strain evidence="1 2">ATCC 29281</strain>
    </source>
</reference>
<dbReference type="Gene3D" id="3.30.910.10">
    <property type="entry name" value="DinI-like"/>
    <property type="match status" value="1"/>
</dbReference>
<dbReference type="GO" id="GO:0009432">
    <property type="term" value="P:SOS response"/>
    <property type="evidence" value="ECO:0007669"/>
    <property type="project" value="TreeGrafter"/>
</dbReference>
<dbReference type="NCBIfam" id="NF007893">
    <property type="entry name" value="PRK10597.1"/>
    <property type="match status" value="1"/>
</dbReference>
<proteinExistence type="predicted"/>
<dbReference type="PANTHER" id="PTHR36572">
    <property type="entry name" value="DNA DAMAGE-INDUCIBLE PROTEIN I-RELATED"/>
    <property type="match status" value="1"/>
</dbReference>
<dbReference type="RefSeq" id="WP_026742739.1">
    <property type="nucleotide sequence ID" value="NZ_FNQS01000002.1"/>
</dbReference>
<accession>A0A1H3YQQ3</accession>
<name>A0A1H3YQQ3_9GAMM</name>
<dbReference type="EMBL" id="FNQS01000002">
    <property type="protein sequence ID" value="SEA13352.1"/>
    <property type="molecule type" value="Genomic_DNA"/>
</dbReference>
<organism evidence="1 2">
    <name type="scientific">Lonsdalea quercina</name>
    <dbReference type="NCBI Taxonomy" id="71657"/>
    <lineage>
        <taxon>Bacteria</taxon>
        <taxon>Pseudomonadati</taxon>
        <taxon>Pseudomonadota</taxon>
        <taxon>Gammaproteobacteria</taxon>
        <taxon>Enterobacterales</taxon>
        <taxon>Pectobacteriaceae</taxon>
        <taxon>Lonsdalea</taxon>
    </lineage>
</organism>
<keyword evidence="2" id="KW-1185">Reference proteome</keyword>
<evidence type="ECO:0000313" key="2">
    <source>
        <dbReference type="Proteomes" id="UP000187280"/>
    </source>
</evidence>